<keyword evidence="8" id="KW-1185">Reference proteome</keyword>
<dbReference type="InterPro" id="IPR000281">
    <property type="entry name" value="HTH_RpiR"/>
</dbReference>
<dbReference type="AlphaFoldDB" id="A0A6I4RAN4"/>
<dbReference type="PANTHER" id="PTHR30514:SF21">
    <property type="entry name" value="RPIR-FAMILY TRANSCRIPTIONAL REGULATOR"/>
    <property type="match status" value="1"/>
</dbReference>
<evidence type="ECO:0000313" key="9">
    <source>
        <dbReference type="Proteomes" id="UP000435423"/>
    </source>
</evidence>
<dbReference type="Gene3D" id="1.10.10.10">
    <property type="entry name" value="Winged helix-like DNA-binding domain superfamily/Winged helix DNA-binding domain"/>
    <property type="match status" value="1"/>
</dbReference>
<evidence type="ECO:0000259" key="4">
    <source>
        <dbReference type="PROSITE" id="PS51071"/>
    </source>
</evidence>
<proteinExistence type="predicted"/>
<evidence type="ECO:0000259" key="5">
    <source>
        <dbReference type="PROSITE" id="PS51464"/>
    </source>
</evidence>
<feature type="domain" description="HTH rpiR-type" evidence="4">
    <location>
        <begin position="6"/>
        <end position="82"/>
    </location>
</feature>
<dbReference type="Gene3D" id="3.40.50.10490">
    <property type="entry name" value="Glucose-6-phosphate isomerase like protein, domain 1"/>
    <property type="match status" value="1"/>
</dbReference>
<evidence type="ECO:0000313" key="7">
    <source>
        <dbReference type="EMBL" id="MWV55728.1"/>
    </source>
</evidence>
<dbReference type="InterPro" id="IPR035472">
    <property type="entry name" value="RpiR-like_SIS"/>
</dbReference>
<dbReference type="Proteomes" id="UP000435060">
    <property type="component" value="Unassembled WGS sequence"/>
</dbReference>
<dbReference type="PROSITE" id="PS51071">
    <property type="entry name" value="HTH_RPIR"/>
    <property type="match status" value="1"/>
</dbReference>
<protein>
    <submittedName>
        <fullName evidence="7">SIS domain-containing protein</fullName>
    </submittedName>
</protein>
<evidence type="ECO:0000313" key="8">
    <source>
        <dbReference type="Proteomes" id="UP000435060"/>
    </source>
</evidence>
<dbReference type="Pfam" id="PF01380">
    <property type="entry name" value="SIS"/>
    <property type="match status" value="1"/>
</dbReference>
<dbReference type="PANTHER" id="PTHR30514">
    <property type="entry name" value="GLUCOKINASE"/>
    <property type="match status" value="1"/>
</dbReference>
<sequence>MVSLEKNVIPMIEAVYSDFTHIERKIADYFLSEATEDDQLSAKVVSEKLYVSLPSLTRFAQKCGFSGYRQFVYAFQEVNLTTEPSHVNRDLTRHVLSDYGELLNKTFSLIDEEQFVRVGHLLNNAKRVYIYGQGSSGLVAREIEFRFMRLGMACKAVTDDHMIRMNRVTLNDECLVIGISVSGESTSIISAVRDAREVGASTVLLTSKNGQELRDSCDELVLVAIKKNLAQGNIISPQFPVLVVIDIFYAYYTDLDRDARNKLFTNTLSALQVKEEVDENEM</sequence>
<keyword evidence="3" id="KW-0804">Transcription</keyword>
<dbReference type="EMBL" id="WUBJ01000002">
    <property type="protein sequence ID" value="MWV55728.1"/>
    <property type="molecule type" value="Genomic_DNA"/>
</dbReference>
<dbReference type="SUPFAM" id="SSF53697">
    <property type="entry name" value="SIS domain"/>
    <property type="match status" value="1"/>
</dbReference>
<comment type="caution">
    <text evidence="7">The sequence shown here is derived from an EMBL/GenBank/DDBJ whole genome shotgun (WGS) entry which is preliminary data.</text>
</comment>
<dbReference type="InterPro" id="IPR036388">
    <property type="entry name" value="WH-like_DNA-bd_sf"/>
</dbReference>
<accession>A0A6I4RAN4</accession>
<keyword evidence="2" id="KW-0238">DNA-binding</keyword>
<dbReference type="GO" id="GO:0003677">
    <property type="term" value="F:DNA binding"/>
    <property type="evidence" value="ECO:0007669"/>
    <property type="project" value="UniProtKB-KW"/>
</dbReference>
<dbReference type="Pfam" id="PF01418">
    <property type="entry name" value="HTH_6"/>
    <property type="match status" value="1"/>
</dbReference>
<organism evidence="7 9">
    <name type="scientific">Streptococcus zhangguiae</name>
    <dbReference type="NCBI Taxonomy" id="2664091"/>
    <lineage>
        <taxon>Bacteria</taxon>
        <taxon>Bacillati</taxon>
        <taxon>Bacillota</taxon>
        <taxon>Bacilli</taxon>
        <taxon>Lactobacillales</taxon>
        <taxon>Streptococcaceae</taxon>
        <taxon>Streptococcus</taxon>
    </lineage>
</organism>
<dbReference type="GO" id="GO:0003700">
    <property type="term" value="F:DNA-binding transcription factor activity"/>
    <property type="evidence" value="ECO:0007669"/>
    <property type="project" value="InterPro"/>
</dbReference>
<dbReference type="GO" id="GO:1901135">
    <property type="term" value="P:carbohydrate derivative metabolic process"/>
    <property type="evidence" value="ECO:0007669"/>
    <property type="project" value="InterPro"/>
</dbReference>
<dbReference type="CDD" id="cd05013">
    <property type="entry name" value="SIS_RpiR"/>
    <property type="match status" value="1"/>
</dbReference>
<dbReference type="InterPro" id="IPR009057">
    <property type="entry name" value="Homeodomain-like_sf"/>
</dbReference>
<evidence type="ECO:0000256" key="2">
    <source>
        <dbReference type="ARBA" id="ARBA00023125"/>
    </source>
</evidence>
<dbReference type="InterPro" id="IPR046348">
    <property type="entry name" value="SIS_dom_sf"/>
</dbReference>
<keyword evidence="1" id="KW-0805">Transcription regulation</keyword>
<dbReference type="SUPFAM" id="SSF46689">
    <property type="entry name" value="Homeodomain-like"/>
    <property type="match status" value="1"/>
</dbReference>
<dbReference type="InterPro" id="IPR001347">
    <property type="entry name" value="SIS_dom"/>
</dbReference>
<gene>
    <name evidence="6" type="ORF">GGG87_01810</name>
    <name evidence="7" type="ORF">GGH11_01810</name>
</gene>
<evidence type="ECO:0000313" key="6">
    <source>
        <dbReference type="EMBL" id="MTB63747.1"/>
    </source>
</evidence>
<dbReference type="PROSITE" id="PS51464">
    <property type="entry name" value="SIS"/>
    <property type="match status" value="1"/>
</dbReference>
<evidence type="ECO:0000256" key="3">
    <source>
        <dbReference type="ARBA" id="ARBA00023163"/>
    </source>
</evidence>
<name>A0A6I4RAN4_9STRE</name>
<feature type="domain" description="SIS" evidence="5">
    <location>
        <begin position="118"/>
        <end position="258"/>
    </location>
</feature>
<dbReference type="EMBL" id="WLCG01000002">
    <property type="protein sequence ID" value="MTB63747.1"/>
    <property type="molecule type" value="Genomic_DNA"/>
</dbReference>
<dbReference type="Proteomes" id="UP000435423">
    <property type="component" value="Unassembled WGS sequence"/>
</dbReference>
<reference evidence="6 8" key="2">
    <citation type="submission" date="2019-11" db="EMBL/GenBank/DDBJ databases">
        <title>Streptococcis sp. isolated from the respiratory tract of Marmot.</title>
        <authorList>
            <person name="Zhang G."/>
        </authorList>
    </citation>
    <scope>NUCLEOTIDE SEQUENCE [LARGE SCALE GENOMIC DNA]</scope>
    <source>
        <strain evidence="6">Zg-86</strain>
        <strain evidence="8">zg-86</strain>
    </source>
</reference>
<dbReference type="InterPro" id="IPR047640">
    <property type="entry name" value="RpiR-like"/>
</dbReference>
<reference evidence="7 9" key="1">
    <citation type="submission" date="2019-10" db="EMBL/GenBank/DDBJ databases">
        <title>Streptococcis sp, isolated from the respiratory tract of Marmot.</title>
        <authorList>
            <person name="Zhang G."/>
        </authorList>
    </citation>
    <scope>NUCLEOTIDE SEQUENCE [LARGE SCALE GENOMIC DNA]</scope>
    <source>
        <strain evidence="7">Zg-70</strain>
        <strain evidence="9">zg-70</strain>
    </source>
</reference>
<evidence type="ECO:0000256" key="1">
    <source>
        <dbReference type="ARBA" id="ARBA00023015"/>
    </source>
</evidence>
<dbReference type="GO" id="GO:0097367">
    <property type="term" value="F:carbohydrate derivative binding"/>
    <property type="evidence" value="ECO:0007669"/>
    <property type="project" value="InterPro"/>
</dbReference>
<dbReference type="RefSeq" id="WP_154607767.1">
    <property type="nucleotide sequence ID" value="NZ_CP072115.1"/>
</dbReference>